<name>A0A0A0LZJ9_CUCSA</name>
<dbReference type="STRING" id="3659.A0A0A0LZJ9"/>
<dbReference type="PANTHER" id="PTHR33527">
    <property type="entry name" value="OS07G0274300 PROTEIN"/>
    <property type="match status" value="1"/>
</dbReference>
<dbReference type="AlphaFoldDB" id="A0A0A0LZJ9"/>
<dbReference type="PANTHER" id="PTHR33527:SF14">
    <property type="entry name" value="OS07G0274300 PROTEIN"/>
    <property type="match status" value="1"/>
</dbReference>
<keyword evidence="3" id="KW-1185">Reference proteome</keyword>
<protein>
    <submittedName>
        <fullName evidence="2">Uncharacterized protein</fullName>
    </submittedName>
</protein>
<reference evidence="2 3" key="3">
    <citation type="journal article" date="2010" name="BMC Genomics">
        <title>Transcriptome sequencing and comparative analysis of cucumber flowers with different sex types.</title>
        <authorList>
            <person name="Guo S."/>
            <person name="Zheng Y."/>
            <person name="Joung J.G."/>
            <person name="Liu S."/>
            <person name="Zhang Z."/>
            <person name="Crasta O.R."/>
            <person name="Sobral B.W."/>
            <person name="Xu Y."/>
            <person name="Huang S."/>
            <person name="Fei Z."/>
        </authorList>
    </citation>
    <scope>NUCLEOTIDE SEQUENCE [LARGE SCALE GENOMIC DNA]</scope>
    <source>
        <strain evidence="3">cv. 9930</strain>
    </source>
</reference>
<organism evidence="2 3">
    <name type="scientific">Cucumis sativus</name>
    <name type="common">Cucumber</name>
    <dbReference type="NCBI Taxonomy" id="3659"/>
    <lineage>
        <taxon>Eukaryota</taxon>
        <taxon>Viridiplantae</taxon>
        <taxon>Streptophyta</taxon>
        <taxon>Embryophyta</taxon>
        <taxon>Tracheophyta</taxon>
        <taxon>Spermatophyta</taxon>
        <taxon>Magnoliopsida</taxon>
        <taxon>eudicotyledons</taxon>
        <taxon>Gunneridae</taxon>
        <taxon>Pentapetalae</taxon>
        <taxon>rosids</taxon>
        <taxon>fabids</taxon>
        <taxon>Cucurbitales</taxon>
        <taxon>Cucurbitaceae</taxon>
        <taxon>Benincaseae</taxon>
        <taxon>Cucumis</taxon>
    </lineage>
</organism>
<dbReference type="eggNOG" id="ENOG502QW2W">
    <property type="taxonomic scope" value="Eukaryota"/>
</dbReference>
<feature type="compositionally biased region" description="Pro residues" evidence="1">
    <location>
        <begin position="281"/>
        <end position="295"/>
    </location>
</feature>
<gene>
    <name evidence="2" type="ORF">Csa_1G596470</name>
</gene>
<dbReference type="OrthoDB" id="1882251at2759"/>
<reference evidence="2 3" key="2">
    <citation type="journal article" date="2009" name="PLoS ONE">
        <title>An integrated genetic and cytogenetic map of the cucumber genome.</title>
        <authorList>
            <person name="Ren Y."/>
            <person name="Zhang Z."/>
            <person name="Liu J."/>
            <person name="Staub J.E."/>
            <person name="Han Y."/>
            <person name="Cheng Z."/>
            <person name="Li X."/>
            <person name="Lu J."/>
            <person name="Miao H."/>
            <person name="Kang H."/>
            <person name="Xie B."/>
            <person name="Gu X."/>
            <person name="Wang X."/>
            <person name="Du Y."/>
            <person name="Jin W."/>
            <person name="Huang S."/>
        </authorList>
    </citation>
    <scope>NUCLEOTIDE SEQUENCE [LARGE SCALE GENOMIC DNA]</scope>
    <source>
        <strain evidence="3">cv. 9930</strain>
    </source>
</reference>
<dbReference type="EMBL" id="CM002922">
    <property type="protein sequence ID" value="KGN66297.1"/>
    <property type="molecule type" value="Genomic_DNA"/>
</dbReference>
<evidence type="ECO:0000313" key="2">
    <source>
        <dbReference type="EMBL" id="KGN66297.1"/>
    </source>
</evidence>
<accession>A0A0A0LZJ9</accession>
<evidence type="ECO:0000256" key="1">
    <source>
        <dbReference type="SAM" id="MobiDB-lite"/>
    </source>
</evidence>
<dbReference type="Proteomes" id="UP000029981">
    <property type="component" value="Chromosome 1"/>
</dbReference>
<reference evidence="2 3" key="4">
    <citation type="journal article" date="2011" name="BMC Genomics">
        <title>RNA-Seq improves annotation of protein-coding genes in the cucumber genome.</title>
        <authorList>
            <person name="Li Z."/>
            <person name="Zhang Z."/>
            <person name="Yan P."/>
            <person name="Huang S."/>
            <person name="Fei Z."/>
            <person name="Lin K."/>
        </authorList>
    </citation>
    <scope>NUCLEOTIDE SEQUENCE [LARGE SCALE GENOMIC DNA]</scope>
    <source>
        <strain evidence="3">cv. 9930</strain>
    </source>
</reference>
<feature type="region of interest" description="Disordered" evidence="1">
    <location>
        <begin position="279"/>
        <end position="303"/>
    </location>
</feature>
<dbReference type="OMA" id="YPVYEWE"/>
<dbReference type="Gramene" id="KGN66297">
    <property type="protein sequence ID" value="KGN66297"/>
    <property type="gene ID" value="Csa_1G596470"/>
</dbReference>
<evidence type="ECO:0000313" key="3">
    <source>
        <dbReference type="Proteomes" id="UP000029981"/>
    </source>
</evidence>
<reference evidence="2 3" key="1">
    <citation type="journal article" date="2009" name="Nat. Genet.">
        <title>The genome of the cucumber, Cucumis sativus L.</title>
        <authorList>
            <person name="Huang S."/>
            <person name="Li R."/>
            <person name="Zhang Z."/>
            <person name="Li L."/>
            <person name="Gu X."/>
            <person name="Fan W."/>
            <person name="Lucas W.J."/>
            <person name="Wang X."/>
            <person name="Xie B."/>
            <person name="Ni P."/>
            <person name="Ren Y."/>
            <person name="Zhu H."/>
            <person name="Li J."/>
            <person name="Lin K."/>
            <person name="Jin W."/>
            <person name="Fei Z."/>
            <person name="Li G."/>
            <person name="Staub J."/>
            <person name="Kilian A."/>
            <person name="van der Vossen E.A."/>
            <person name="Wu Y."/>
            <person name="Guo J."/>
            <person name="He J."/>
            <person name="Jia Z."/>
            <person name="Ren Y."/>
            <person name="Tian G."/>
            <person name="Lu Y."/>
            <person name="Ruan J."/>
            <person name="Qian W."/>
            <person name="Wang M."/>
            <person name="Huang Q."/>
            <person name="Li B."/>
            <person name="Xuan Z."/>
            <person name="Cao J."/>
            <person name="Asan"/>
            <person name="Wu Z."/>
            <person name="Zhang J."/>
            <person name="Cai Q."/>
            <person name="Bai Y."/>
            <person name="Zhao B."/>
            <person name="Han Y."/>
            <person name="Li Y."/>
            <person name="Li X."/>
            <person name="Wang S."/>
            <person name="Shi Q."/>
            <person name="Liu S."/>
            <person name="Cho W.K."/>
            <person name="Kim J.Y."/>
            <person name="Xu Y."/>
            <person name="Heller-Uszynska K."/>
            <person name="Miao H."/>
            <person name="Cheng Z."/>
            <person name="Zhang S."/>
            <person name="Wu J."/>
            <person name="Yang Y."/>
            <person name="Kang H."/>
            <person name="Li M."/>
            <person name="Liang H."/>
            <person name="Ren X."/>
            <person name="Shi Z."/>
            <person name="Wen M."/>
            <person name="Jian M."/>
            <person name="Yang H."/>
            <person name="Zhang G."/>
            <person name="Yang Z."/>
            <person name="Chen R."/>
            <person name="Liu S."/>
            <person name="Li J."/>
            <person name="Ma L."/>
            <person name="Liu H."/>
            <person name="Zhou Y."/>
            <person name="Zhao J."/>
            <person name="Fang X."/>
            <person name="Li G."/>
            <person name="Fang L."/>
            <person name="Li Y."/>
            <person name="Liu D."/>
            <person name="Zheng H."/>
            <person name="Zhang Y."/>
            <person name="Qin N."/>
            <person name="Li Z."/>
            <person name="Yang G."/>
            <person name="Yang S."/>
            <person name="Bolund L."/>
            <person name="Kristiansen K."/>
            <person name="Zheng H."/>
            <person name="Li S."/>
            <person name="Zhang X."/>
            <person name="Yang H."/>
            <person name="Wang J."/>
            <person name="Sun R."/>
            <person name="Zhang B."/>
            <person name="Jiang S."/>
            <person name="Wang J."/>
            <person name="Du Y."/>
            <person name="Li S."/>
        </authorList>
    </citation>
    <scope>NUCLEOTIDE SEQUENCE [LARGE SCALE GENOMIC DNA]</scope>
    <source>
        <strain evidence="3">cv. 9930</strain>
    </source>
</reference>
<proteinExistence type="predicted"/>
<sequence>MASSSSTSSSSCSSSSSTFVSQEEFNLFHKIDRQLYTILAINIGRDPIESLQIMAFWLWLERVGFRHVVFRLLRLPVLLINELAEEALAALACIVSDHPPPPSSDEYNNTNIPLTQNFMKKEISLQFLYANRHTAFEGVAKIRNEVCFRAMKDIMLRALSHRQISAAAAVVTAPLPPPPSGGDLQTQVPPEERAMFVTFSKGYPVHEWEVKDFFNTNYGDCIENFQMQEVEANEQALFARIVFKFPSTIDLILRGQPRMKFTINGKHIWARKFIPKQRLSPPSPPPSSAVAPPTPLITNNLRR</sequence>